<organism evidence="2 3">
    <name type="scientific">Halococcus hamelinensis 100A6</name>
    <dbReference type="NCBI Taxonomy" id="1132509"/>
    <lineage>
        <taxon>Archaea</taxon>
        <taxon>Methanobacteriati</taxon>
        <taxon>Methanobacteriota</taxon>
        <taxon>Stenosarchaea group</taxon>
        <taxon>Halobacteria</taxon>
        <taxon>Halobacteriales</taxon>
        <taxon>Halococcaceae</taxon>
        <taxon>Halococcus</taxon>
    </lineage>
</organism>
<evidence type="ECO:0000313" key="3">
    <source>
        <dbReference type="Proteomes" id="UP000011566"/>
    </source>
</evidence>
<feature type="compositionally biased region" description="Acidic residues" evidence="1">
    <location>
        <begin position="126"/>
        <end position="141"/>
    </location>
</feature>
<evidence type="ECO:0000313" key="2">
    <source>
        <dbReference type="EMBL" id="EMA40199.1"/>
    </source>
</evidence>
<proteinExistence type="predicted"/>
<dbReference type="Proteomes" id="UP000011566">
    <property type="component" value="Unassembled WGS sequence"/>
</dbReference>
<evidence type="ECO:0000256" key="1">
    <source>
        <dbReference type="SAM" id="MobiDB-lite"/>
    </source>
</evidence>
<keyword evidence="3" id="KW-1185">Reference proteome</keyword>
<name>M0M6F9_9EURY</name>
<protein>
    <submittedName>
        <fullName evidence="2">Uncharacterized protein</fullName>
    </submittedName>
</protein>
<accession>M0M6F9</accession>
<dbReference type="OrthoDB" id="214343at2157"/>
<dbReference type="eggNOG" id="ENOG502N657">
    <property type="taxonomic scope" value="Archaea"/>
</dbReference>
<dbReference type="PATRIC" id="fig|1132509.6.peg.1083"/>
<reference evidence="2 3" key="1">
    <citation type="journal article" date="2014" name="PLoS Genet.">
        <title>Phylogenetically driven sequencing of extremely halophilic archaea reveals strategies for static and dynamic osmo-response.</title>
        <authorList>
            <person name="Becker E.A."/>
            <person name="Seitzer P.M."/>
            <person name="Tritt A."/>
            <person name="Larsen D."/>
            <person name="Krusor M."/>
            <person name="Yao A.I."/>
            <person name="Wu D."/>
            <person name="Madern D."/>
            <person name="Eisen J.A."/>
            <person name="Darling A.E."/>
            <person name="Facciotti M.T."/>
        </authorList>
    </citation>
    <scope>NUCLEOTIDE SEQUENCE [LARGE SCALE GENOMIC DNA]</scope>
    <source>
        <strain evidence="2 3">100A6</strain>
    </source>
</reference>
<dbReference type="RefSeq" id="WP_007691399.1">
    <property type="nucleotide sequence ID" value="NZ_AJRK01000425.1"/>
</dbReference>
<dbReference type="EMBL" id="AOMB01000012">
    <property type="protein sequence ID" value="EMA40199.1"/>
    <property type="molecule type" value="Genomic_DNA"/>
</dbReference>
<gene>
    <name evidence="2" type="ORF">C447_04687</name>
</gene>
<comment type="caution">
    <text evidence="2">The sequence shown here is derived from an EMBL/GenBank/DDBJ whole genome shotgun (WGS) entry which is preliminary data.</text>
</comment>
<sequence length="153" mass="16287">MSDDTAEKAIERGLDAYFAGDTVADLLESIDIDALVEGAPLDESVEYERLGKALGAILGRAAARGVSNTSLFGRIVRESVGSEVGGRVGEVAVSAFVEYTNPQELVEDLQGAVDPERLDEFAANPDDVDPTDDVGPTDESDWTTIDVEHADEE</sequence>
<dbReference type="AlphaFoldDB" id="M0M6F9"/>
<feature type="region of interest" description="Disordered" evidence="1">
    <location>
        <begin position="120"/>
        <end position="153"/>
    </location>
</feature>